<keyword evidence="1 11" id="KW-1003">Cell membrane</keyword>
<feature type="active site" description="Schiff-base intermediate with substrate; via pyruvic acid" evidence="11">
    <location>
        <position position="183"/>
    </location>
</feature>
<comment type="pathway">
    <text evidence="11">Phospholipid metabolism; phosphatidylethanolamine biosynthesis; phosphatidylethanolamine from CDP-diacylglycerol: step 2/2.</text>
</comment>
<evidence type="ECO:0000256" key="13">
    <source>
        <dbReference type="SAM" id="Phobius"/>
    </source>
</evidence>
<dbReference type="UniPathway" id="UPA00558">
    <property type="reaction ID" value="UER00616"/>
</dbReference>
<keyword evidence="9 11" id="KW-1208">Phospholipid metabolism</keyword>
<dbReference type="NCBIfam" id="NF003678">
    <property type="entry name" value="PRK05305.1-2"/>
    <property type="match status" value="1"/>
</dbReference>
<dbReference type="GO" id="GO:0005886">
    <property type="term" value="C:plasma membrane"/>
    <property type="evidence" value="ECO:0007669"/>
    <property type="project" value="UniProtKB-SubCell"/>
</dbReference>
<comment type="function">
    <text evidence="11">Catalyzes the formation of phosphatidylethanolamine (PtdEtn) from phosphatidylserine (PtdSer).</text>
</comment>
<accession>C0EJL7</accession>
<feature type="transmembrane region" description="Helical" evidence="13">
    <location>
        <begin position="21"/>
        <end position="50"/>
    </location>
</feature>
<dbReference type="eggNOG" id="COG0688">
    <property type="taxonomic scope" value="Bacteria"/>
</dbReference>
<organism evidence="14 15">
    <name type="scientific">Neisseria flavescens NRL30031/H210</name>
    <dbReference type="NCBI Taxonomy" id="546264"/>
    <lineage>
        <taxon>Bacteria</taxon>
        <taxon>Pseudomonadati</taxon>
        <taxon>Pseudomonadota</taxon>
        <taxon>Betaproteobacteria</taxon>
        <taxon>Neisseriales</taxon>
        <taxon>Neisseriaceae</taxon>
        <taxon>Neisseria</taxon>
    </lineage>
</organism>
<proteinExistence type="inferred from homology"/>
<evidence type="ECO:0000256" key="12">
    <source>
        <dbReference type="SAM" id="MobiDB-lite"/>
    </source>
</evidence>
<comment type="similarity">
    <text evidence="11">Belongs to the phosphatidylserine decarboxylase family. PSD-A subfamily.</text>
</comment>
<feature type="chain" id="PRO_5023352491" description="Phosphatidylserine decarboxylase alpha chain" evidence="11">
    <location>
        <begin position="183"/>
        <end position="272"/>
    </location>
</feature>
<keyword evidence="6 11" id="KW-0865">Zymogen</keyword>
<keyword evidence="15" id="KW-1185">Reference proteome</keyword>
<dbReference type="GO" id="GO:0004609">
    <property type="term" value="F:phosphatidylserine decarboxylase activity"/>
    <property type="evidence" value="ECO:0007669"/>
    <property type="project" value="UniProtKB-UniRule"/>
</dbReference>
<dbReference type="RefSeq" id="WP_003678811.1">
    <property type="nucleotide sequence ID" value="NZ_ACEN01000004.1"/>
</dbReference>
<dbReference type="InterPro" id="IPR003817">
    <property type="entry name" value="PS_Dcarbxylase"/>
</dbReference>
<keyword evidence="13" id="KW-1133">Transmembrane helix</keyword>
<dbReference type="GeneID" id="49970324"/>
<keyword evidence="7 11" id="KW-0594">Phospholipid biosynthesis</keyword>
<reference evidence="14 15" key="1">
    <citation type="submission" date="2009-01" db="EMBL/GenBank/DDBJ databases">
        <authorList>
            <person name="Fulton L."/>
            <person name="Clifton S."/>
            <person name="Chinwalla A.T."/>
            <person name="Mitreva M."/>
            <person name="Sodergren E."/>
            <person name="Weinstock G."/>
            <person name="Clifton S."/>
            <person name="Dooling D.J."/>
            <person name="Fulton B."/>
            <person name="Minx P."/>
            <person name="Pepin K.H."/>
            <person name="Johnson M."/>
            <person name="Bhonagiri V."/>
            <person name="Nash W.E."/>
            <person name="Mardis E.R."/>
            <person name="Wilson R.K."/>
        </authorList>
    </citation>
    <scope>NUCLEOTIDE SEQUENCE [LARGE SCALE GENOMIC DNA]</scope>
    <source>
        <strain evidence="14 15">NRL30031/H210</strain>
    </source>
</reference>
<comment type="subunit">
    <text evidence="11">Heterodimer of a large membrane-associated beta subunit and a small pyruvoyl-containing alpha subunit.</text>
</comment>
<comment type="subcellular location">
    <subcellularLocation>
        <location evidence="11">Cell membrane</location>
        <topology evidence="11">Peripheral membrane protein</topology>
    </subcellularLocation>
</comment>
<dbReference type="Proteomes" id="UP000004457">
    <property type="component" value="Unassembled WGS sequence"/>
</dbReference>
<evidence type="ECO:0000256" key="3">
    <source>
        <dbReference type="ARBA" id="ARBA00022793"/>
    </source>
</evidence>
<dbReference type="NCBIfam" id="NF003680">
    <property type="entry name" value="PRK05305.1-5"/>
    <property type="match status" value="1"/>
</dbReference>
<feature type="chain" id="PRO_5023352492" description="Phosphatidylserine decarboxylase beta chain" evidence="11">
    <location>
        <begin position="1"/>
        <end position="182"/>
    </location>
</feature>
<dbReference type="GO" id="GO:0006646">
    <property type="term" value="P:phosphatidylethanolamine biosynthetic process"/>
    <property type="evidence" value="ECO:0007669"/>
    <property type="project" value="UniProtKB-UniRule"/>
</dbReference>
<feature type="site" description="Cleavage (non-hydrolytic); by autocatalysis" evidence="11">
    <location>
        <begin position="182"/>
        <end position="183"/>
    </location>
</feature>
<feature type="modified residue" description="Pyruvic acid (Ser); by autocatalysis" evidence="11">
    <location>
        <position position="183"/>
    </location>
</feature>
<keyword evidence="13" id="KW-0812">Transmembrane</keyword>
<dbReference type="InterPro" id="IPR033175">
    <property type="entry name" value="PSD-A"/>
</dbReference>
<dbReference type="PANTHER" id="PTHR35809">
    <property type="entry name" value="ARCHAETIDYLSERINE DECARBOXYLASE PROENZYME-RELATED"/>
    <property type="match status" value="1"/>
</dbReference>
<dbReference type="EC" id="4.1.1.65" evidence="11"/>
<comment type="caution">
    <text evidence="14">The sequence shown here is derived from an EMBL/GenBank/DDBJ whole genome shotgun (WGS) entry which is preliminary data.</text>
</comment>
<keyword evidence="3 11" id="KW-0210">Decarboxylase</keyword>
<comment type="cofactor">
    <cofactor evidence="11">
        <name>pyruvate</name>
        <dbReference type="ChEBI" id="CHEBI:15361"/>
    </cofactor>
    <text evidence="11">Binds 1 pyruvoyl group covalently per subunit.</text>
</comment>
<keyword evidence="4 11" id="KW-0443">Lipid metabolism</keyword>
<evidence type="ECO:0000256" key="8">
    <source>
        <dbReference type="ARBA" id="ARBA00023239"/>
    </source>
</evidence>
<feature type="region of interest" description="Disordered" evidence="12">
    <location>
        <begin position="217"/>
        <end position="250"/>
    </location>
</feature>
<evidence type="ECO:0000256" key="6">
    <source>
        <dbReference type="ARBA" id="ARBA00023145"/>
    </source>
</evidence>
<evidence type="ECO:0000256" key="4">
    <source>
        <dbReference type="ARBA" id="ARBA00023098"/>
    </source>
</evidence>
<evidence type="ECO:0000313" key="15">
    <source>
        <dbReference type="Proteomes" id="UP000004457"/>
    </source>
</evidence>
<evidence type="ECO:0000256" key="10">
    <source>
        <dbReference type="ARBA" id="ARBA00023317"/>
    </source>
</evidence>
<evidence type="ECO:0000256" key="5">
    <source>
        <dbReference type="ARBA" id="ARBA00023136"/>
    </source>
</evidence>
<comment type="catalytic activity">
    <reaction evidence="11">
        <text>a 1,2-diacyl-sn-glycero-3-phospho-L-serine + H(+) = a 1,2-diacyl-sn-glycero-3-phosphoethanolamine + CO2</text>
        <dbReference type="Rhea" id="RHEA:20828"/>
        <dbReference type="ChEBI" id="CHEBI:15378"/>
        <dbReference type="ChEBI" id="CHEBI:16526"/>
        <dbReference type="ChEBI" id="CHEBI:57262"/>
        <dbReference type="ChEBI" id="CHEBI:64612"/>
        <dbReference type="EC" id="4.1.1.65"/>
    </reaction>
</comment>
<name>C0EJL7_NEIFL</name>
<keyword evidence="2 11" id="KW-0444">Lipid biosynthesis</keyword>
<evidence type="ECO:0000256" key="7">
    <source>
        <dbReference type="ARBA" id="ARBA00023209"/>
    </source>
</evidence>
<dbReference type="NCBIfam" id="TIGR00164">
    <property type="entry name" value="AS_decarb"/>
    <property type="match status" value="1"/>
</dbReference>
<evidence type="ECO:0000256" key="1">
    <source>
        <dbReference type="ARBA" id="ARBA00022475"/>
    </source>
</evidence>
<keyword evidence="8 11" id="KW-0456">Lyase</keyword>
<dbReference type="Pfam" id="PF02666">
    <property type="entry name" value="PS_Dcarbxylase"/>
    <property type="match status" value="1"/>
</dbReference>
<keyword evidence="5 11" id="KW-0472">Membrane</keyword>
<protein>
    <recommendedName>
        <fullName evidence="11">Phosphatidylserine decarboxylase proenzyme</fullName>
        <ecNumber evidence="11">4.1.1.65</ecNumber>
    </recommendedName>
    <component>
        <recommendedName>
            <fullName evidence="11">Phosphatidylserine decarboxylase alpha chain</fullName>
        </recommendedName>
    </component>
    <component>
        <recommendedName>
            <fullName evidence="11">Phosphatidylserine decarboxylase beta chain</fullName>
        </recommendedName>
    </component>
</protein>
<dbReference type="EMBL" id="ACEN01000004">
    <property type="protein sequence ID" value="EEG34799.1"/>
    <property type="molecule type" value="Genomic_DNA"/>
</dbReference>
<dbReference type="PANTHER" id="PTHR35809:SF1">
    <property type="entry name" value="ARCHAETIDYLSERINE DECARBOXYLASE PROENZYME-RELATED"/>
    <property type="match status" value="1"/>
</dbReference>
<evidence type="ECO:0000256" key="9">
    <source>
        <dbReference type="ARBA" id="ARBA00023264"/>
    </source>
</evidence>
<dbReference type="HAMAP" id="MF_00664">
    <property type="entry name" value="PS_decarb_PSD_A"/>
    <property type="match status" value="1"/>
</dbReference>
<gene>
    <name evidence="11 14" type="primary">psd</name>
    <name evidence="14" type="ORF">NEIFLAOT_00105</name>
</gene>
<sequence>MNRLYPHPIIAREGWPIIGGGLALSLLVSMCCGWWSLPFWVFTVFALQFFRDPAREIPQNPEAVLSPVDGRIVVVERARDPYRDVDALKISIFMNVFNVHSQKSPADCTVTKVVYNKGKFVNADLDKASTENERNAVLATTASGREITFVQVAGLVARRILCYTQAGAKLSRGERYGFIRFGSRVDMYLPVDAQAQVAIGDKVTGVSTVLARLPLTAPQTESEPKAAAPASQATPVSQAAPVETVANQSTEQQQIEAAAAKIQAAVQDVLKD</sequence>
<evidence type="ECO:0000256" key="2">
    <source>
        <dbReference type="ARBA" id="ARBA00022516"/>
    </source>
</evidence>
<comment type="PTM">
    <text evidence="11">Is synthesized initially as an inactive proenzyme. Formation of the active enzyme involves a self-maturation process in which the active site pyruvoyl group is generated from an internal serine residue via an autocatalytic post-translational modification. Two non-identical subunits are generated from the proenzyme in this reaction, and the pyruvate is formed at the N-terminus of the alpha chain, which is derived from the carboxyl end of the proenzyme. The post-translation cleavage follows an unusual pathway, termed non-hydrolytic serinolysis, in which the side chain hydroxyl group of the serine supplies its oxygen atom to form the C-terminus of the beta chain, while the remainder of the serine residue undergoes an oxidative deamination to produce ammonia and the pyruvoyl prosthetic group on the alpha chain.</text>
</comment>
<evidence type="ECO:0000256" key="11">
    <source>
        <dbReference type="HAMAP-Rule" id="MF_00664"/>
    </source>
</evidence>
<keyword evidence="10 11" id="KW-0670">Pyruvate</keyword>
<evidence type="ECO:0000313" key="14">
    <source>
        <dbReference type="EMBL" id="EEG34799.1"/>
    </source>
</evidence>
<dbReference type="AlphaFoldDB" id="C0EJL7"/>